<dbReference type="Gene3D" id="1.25.40.10">
    <property type="entry name" value="Tetratricopeptide repeat domain"/>
    <property type="match status" value="1"/>
</dbReference>
<feature type="region of interest" description="Disordered" evidence="2">
    <location>
        <begin position="48"/>
        <end position="70"/>
    </location>
</feature>
<dbReference type="InterPro" id="IPR011990">
    <property type="entry name" value="TPR-like_helical_dom_sf"/>
</dbReference>
<evidence type="ECO:0000256" key="1">
    <source>
        <dbReference type="ARBA" id="ARBA00022729"/>
    </source>
</evidence>
<accession>A0A5C6FBE2</accession>
<feature type="domain" description="Cytochrome c-552/4" evidence="3">
    <location>
        <begin position="88"/>
        <end position="118"/>
    </location>
</feature>
<gene>
    <name evidence="4" type="ORF">Poly59_07760</name>
</gene>
<comment type="caution">
    <text evidence="4">The sequence shown here is derived from an EMBL/GenBank/DDBJ whole genome shotgun (WGS) entry which is preliminary data.</text>
</comment>
<dbReference type="InterPro" id="IPR036280">
    <property type="entry name" value="Multihaem_cyt_sf"/>
</dbReference>
<dbReference type="EMBL" id="SJPX01000001">
    <property type="protein sequence ID" value="TWU57867.1"/>
    <property type="molecule type" value="Genomic_DNA"/>
</dbReference>
<dbReference type="AlphaFoldDB" id="A0A5C6FBE2"/>
<reference evidence="4 5" key="1">
    <citation type="submission" date="2019-02" db="EMBL/GenBank/DDBJ databases">
        <title>Deep-cultivation of Planctomycetes and their phenomic and genomic characterization uncovers novel biology.</title>
        <authorList>
            <person name="Wiegand S."/>
            <person name="Jogler M."/>
            <person name="Boedeker C."/>
            <person name="Pinto D."/>
            <person name="Vollmers J."/>
            <person name="Rivas-Marin E."/>
            <person name="Kohn T."/>
            <person name="Peeters S.H."/>
            <person name="Heuer A."/>
            <person name="Rast P."/>
            <person name="Oberbeckmann S."/>
            <person name="Bunk B."/>
            <person name="Jeske O."/>
            <person name="Meyerdierks A."/>
            <person name="Storesund J.E."/>
            <person name="Kallscheuer N."/>
            <person name="Luecker S."/>
            <person name="Lage O.M."/>
            <person name="Pohl T."/>
            <person name="Merkel B.J."/>
            <person name="Hornburger P."/>
            <person name="Mueller R.-W."/>
            <person name="Bruemmer F."/>
            <person name="Labrenz M."/>
            <person name="Spormann A.M."/>
            <person name="Op Den Camp H."/>
            <person name="Overmann J."/>
            <person name="Amann R."/>
            <person name="Jetten M.S.M."/>
            <person name="Mascher T."/>
            <person name="Medema M.H."/>
            <person name="Devos D.P."/>
            <person name="Kaster A.-K."/>
            <person name="Ovreas L."/>
            <person name="Rohde M."/>
            <person name="Galperin M.Y."/>
            <person name="Jogler C."/>
        </authorList>
    </citation>
    <scope>NUCLEOTIDE SEQUENCE [LARGE SCALE GENOMIC DNA]</scope>
    <source>
        <strain evidence="4 5">Poly59</strain>
    </source>
</reference>
<dbReference type="PANTHER" id="PTHR35038">
    <property type="entry name" value="DISSIMILATORY SULFITE REDUCTASE SIRA"/>
    <property type="match status" value="1"/>
</dbReference>
<evidence type="ECO:0000313" key="4">
    <source>
        <dbReference type="EMBL" id="TWU57867.1"/>
    </source>
</evidence>
<evidence type="ECO:0000313" key="5">
    <source>
        <dbReference type="Proteomes" id="UP000317977"/>
    </source>
</evidence>
<name>A0A5C6FBE2_9BACT</name>
<protein>
    <recommendedName>
        <fullName evidence="3">Cytochrome c-552/4 domain-containing protein</fullName>
    </recommendedName>
</protein>
<dbReference type="Pfam" id="PF13435">
    <property type="entry name" value="Cytochrome_C554"/>
    <property type="match status" value="2"/>
</dbReference>
<dbReference type="PANTHER" id="PTHR35038:SF8">
    <property type="entry name" value="C-TYPE POLYHEME CYTOCHROME OMCC"/>
    <property type="match status" value="1"/>
</dbReference>
<dbReference type="InterPro" id="IPR023155">
    <property type="entry name" value="Cyt_c-552/4"/>
</dbReference>
<keyword evidence="5" id="KW-1185">Reference proteome</keyword>
<evidence type="ECO:0000259" key="3">
    <source>
        <dbReference type="Pfam" id="PF13435"/>
    </source>
</evidence>
<organism evidence="4 5">
    <name type="scientific">Rubripirellula reticaptiva</name>
    <dbReference type="NCBI Taxonomy" id="2528013"/>
    <lineage>
        <taxon>Bacteria</taxon>
        <taxon>Pseudomonadati</taxon>
        <taxon>Planctomycetota</taxon>
        <taxon>Planctomycetia</taxon>
        <taxon>Pirellulales</taxon>
        <taxon>Pirellulaceae</taxon>
        <taxon>Rubripirellula</taxon>
    </lineage>
</organism>
<sequence length="669" mass="74005">MHWQSLPNDRVRPDQFCFVMTNLARHLRLSATCSVLLIFLAGCSPGQTESKSSLSPPSSEQAVRPESNTSELVAVKTETEPAWVGSLACRECHSQRHESYLDSHHSRSLTKIDPKAEQLNVTIDHPKSHRRYEVAQRGDSVWHVEKLLESDQETSAMPPLVLSEFPIQYVMGSAKFAKSYLVADGDFLLQAPLTWYAKADAYAMSPGYDTPMHGSFSRSLTDQCLFCHAGNVERKPDNNPHHFTIHEMSIGCERCHGAGSQHVDYHRSVAGKNEASSPVPPVAKLIQPAKLSRLEAESLCAQCHRQGLAPISAPGKQDWDFHPGQDFAKVKFNYDLITTDPPETGFVGHFAQLGQSKCYQQSEMTCITCHSPHQHASGEALHQLRRKQCNSCHQNEVDSCGLELEVRMDQAKNRCVTCHMPVRDSKVPHTSTNDHRIAVHQPQTQEPSLLTSPIVLPLQEPPESMNTAVAERMDALGLFLLYRMNTGNPHMNELARNANQALADIANSGHGDAEVFGALAMLTYLQLQSSPSSSASVNQQREYAVRCAQEAIRLSLDPNGNPKPTEAFGDAMEIAGTFFSKAGQHRSAAEVFSELTAIRRRKDDWATLGLSLSRLGANEQAALALRHAIHIFAADPYLYETLAIILQKSDPEEANRCSAIAKRLRATLD</sequence>
<dbReference type="SUPFAM" id="SSF48695">
    <property type="entry name" value="Multiheme cytochromes"/>
    <property type="match status" value="1"/>
</dbReference>
<keyword evidence="1" id="KW-0732">Signal</keyword>
<dbReference type="SUPFAM" id="SSF48452">
    <property type="entry name" value="TPR-like"/>
    <property type="match status" value="1"/>
</dbReference>
<evidence type="ECO:0000256" key="2">
    <source>
        <dbReference type="SAM" id="MobiDB-lite"/>
    </source>
</evidence>
<proteinExistence type="predicted"/>
<dbReference type="Proteomes" id="UP000317977">
    <property type="component" value="Unassembled WGS sequence"/>
</dbReference>
<dbReference type="InterPro" id="IPR051829">
    <property type="entry name" value="Multiheme_Cytochr_ET"/>
</dbReference>
<feature type="domain" description="Cytochrome c-552/4" evidence="3">
    <location>
        <begin position="221"/>
        <end position="257"/>
    </location>
</feature>
<feature type="compositionally biased region" description="Low complexity" evidence="2">
    <location>
        <begin position="50"/>
        <end position="59"/>
    </location>
</feature>
<dbReference type="Gene3D" id="1.10.1130.10">
    <property type="entry name" value="Flavocytochrome C3, Chain A"/>
    <property type="match status" value="1"/>
</dbReference>